<gene>
    <name evidence="2" type="ORF">PSON_ATCC_30995.1.T0660234</name>
</gene>
<dbReference type="PANTHER" id="PTHR21847">
    <property type="entry name" value="EF-HAND CALCIUM-BINDING DOMAIN-CONTAINING PROTEIN 10"/>
    <property type="match status" value="1"/>
</dbReference>
<name>A0A8S1NY10_9CILI</name>
<protein>
    <recommendedName>
        <fullName evidence="1">EF-hand domain-containing protein</fullName>
    </recommendedName>
</protein>
<dbReference type="AlphaFoldDB" id="A0A8S1NY10"/>
<evidence type="ECO:0000313" key="2">
    <source>
        <dbReference type="EMBL" id="CAD8096580.1"/>
    </source>
</evidence>
<dbReference type="GO" id="GO:0005509">
    <property type="term" value="F:calcium ion binding"/>
    <property type="evidence" value="ECO:0007669"/>
    <property type="project" value="InterPro"/>
</dbReference>
<reference evidence="2" key="1">
    <citation type="submission" date="2021-01" db="EMBL/GenBank/DDBJ databases">
        <authorList>
            <consortium name="Genoscope - CEA"/>
            <person name="William W."/>
        </authorList>
    </citation>
    <scope>NUCLEOTIDE SEQUENCE</scope>
</reference>
<comment type="caution">
    <text evidence="2">The sequence shown here is derived from an EMBL/GenBank/DDBJ whole genome shotgun (WGS) entry which is preliminary data.</text>
</comment>
<sequence length="123" mass="14634">MNYKVESADEYLRRNRIMELFEDLCTKASYIQPENLEEFFVEDLKIKQKQGFITPIFTKAEIQNIFELFDLKRDGYITQENCRKALLTIASSQKQQEIIEATKVIDEKVDINRFQRLVEQFLG</sequence>
<dbReference type="EMBL" id="CAJJDN010000066">
    <property type="protein sequence ID" value="CAD8096580.1"/>
    <property type="molecule type" value="Genomic_DNA"/>
</dbReference>
<feature type="domain" description="EF-hand" evidence="1">
    <location>
        <begin position="57"/>
        <end position="92"/>
    </location>
</feature>
<keyword evidence="3" id="KW-1185">Reference proteome</keyword>
<dbReference type="PANTHER" id="PTHR21847:SF1">
    <property type="entry name" value="EF-HAND CALCIUM-BINDING DOMAIN-CONTAINING PROTEIN 10"/>
    <property type="match status" value="1"/>
</dbReference>
<dbReference type="Proteomes" id="UP000692954">
    <property type="component" value="Unassembled WGS sequence"/>
</dbReference>
<dbReference type="PROSITE" id="PS50222">
    <property type="entry name" value="EF_HAND_2"/>
    <property type="match status" value="1"/>
</dbReference>
<proteinExistence type="predicted"/>
<evidence type="ECO:0000259" key="1">
    <source>
        <dbReference type="PROSITE" id="PS50222"/>
    </source>
</evidence>
<evidence type="ECO:0000313" key="3">
    <source>
        <dbReference type="Proteomes" id="UP000692954"/>
    </source>
</evidence>
<organism evidence="2 3">
    <name type="scientific">Paramecium sonneborni</name>
    <dbReference type="NCBI Taxonomy" id="65129"/>
    <lineage>
        <taxon>Eukaryota</taxon>
        <taxon>Sar</taxon>
        <taxon>Alveolata</taxon>
        <taxon>Ciliophora</taxon>
        <taxon>Intramacronucleata</taxon>
        <taxon>Oligohymenophorea</taxon>
        <taxon>Peniculida</taxon>
        <taxon>Parameciidae</taxon>
        <taxon>Paramecium</taxon>
    </lineage>
</organism>
<dbReference type="InterPro" id="IPR039879">
    <property type="entry name" value="EFC10"/>
</dbReference>
<dbReference type="OrthoDB" id="10260455at2759"/>
<accession>A0A8S1NY10</accession>
<dbReference type="InterPro" id="IPR002048">
    <property type="entry name" value="EF_hand_dom"/>
</dbReference>